<evidence type="ECO:0000313" key="7">
    <source>
        <dbReference type="Proteomes" id="UP001189624"/>
    </source>
</evidence>
<reference evidence="6" key="1">
    <citation type="submission" date="2023-10" db="EMBL/GenBank/DDBJ databases">
        <authorList>
            <person name="Domelevo Entfellner J.-B."/>
        </authorList>
    </citation>
    <scope>NUCLEOTIDE SEQUENCE</scope>
</reference>
<dbReference type="Gene3D" id="1.20.5.190">
    <property type="match status" value="1"/>
</dbReference>
<evidence type="ECO:0000259" key="5">
    <source>
        <dbReference type="Pfam" id="PF13178"/>
    </source>
</evidence>
<evidence type="ECO:0000313" key="6">
    <source>
        <dbReference type="EMBL" id="CAJ1955334.1"/>
    </source>
</evidence>
<evidence type="ECO:0000256" key="1">
    <source>
        <dbReference type="ARBA" id="ARBA00022860"/>
    </source>
</evidence>
<dbReference type="Pfam" id="PF13178">
    <property type="entry name" value="DUF4005"/>
    <property type="match status" value="1"/>
</dbReference>
<keyword evidence="7" id="KW-1185">Reference proteome</keyword>
<dbReference type="PANTHER" id="PTHR32295">
    <property type="entry name" value="IQ-DOMAIN 5-RELATED"/>
    <property type="match status" value="1"/>
</dbReference>
<dbReference type="Pfam" id="PF00612">
    <property type="entry name" value="IQ"/>
    <property type="match status" value="2"/>
</dbReference>
<accession>A0AA86SL83</accession>
<dbReference type="InterPro" id="IPR025064">
    <property type="entry name" value="DUF4005"/>
</dbReference>
<organism evidence="6 7">
    <name type="scientific">Sphenostylis stenocarpa</name>
    <dbReference type="NCBI Taxonomy" id="92480"/>
    <lineage>
        <taxon>Eukaryota</taxon>
        <taxon>Viridiplantae</taxon>
        <taxon>Streptophyta</taxon>
        <taxon>Embryophyta</taxon>
        <taxon>Tracheophyta</taxon>
        <taxon>Spermatophyta</taxon>
        <taxon>Magnoliopsida</taxon>
        <taxon>eudicotyledons</taxon>
        <taxon>Gunneridae</taxon>
        <taxon>Pentapetalae</taxon>
        <taxon>rosids</taxon>
        <taxon>fabids</taxon>
        <taxon>Fabales</taxon>
        <taxon>Fabaceae</taxon>
        <taxon>Papilionoideae</taxon>
        <taxon>50 kb inversion clade</taxon>
        <taxon>NPAAA clade</taxon>
        <taxon>indigoferoid/millettioid clade</taxon>
        <taxon>Phaseoleae</taxon>
        <taxon>Sphenostylis</taxon>
    </lineage>
</organism>
<dbReference type="CDD" id="cd23767">
    <property type="entry name" value="IQCD"/>
    <property type="match status" value="1"/>
</dbReference>
<protein>
    <recommendedName>
        <fullName evidence="5">DUF4005 domain-containing protein</fullName>
    </recommendedName>
</protein>
<keyword evidence="1" id="KW-0112">Calmodulin-binding</keyword>
<proteinExistence type="inferred from homology"/>
<dbReference type="PANTHER" id="PTHR32295:SF287">
    <property type="entry name" value="PROTEIN IQ-DOMAIN 26"/>
    <property type="match status" value="1"/>
</dbReference>
<dbReference type="PROSITE" id="PS50096">
    <property type="entry name" value="IQ"/>
    <property type="match status" value="2"/>
</dbReference>
<gene>
    <name evidence="6" type="ORF">AYBTSS11_LOCUS16071</name>
</gene>
<dbReference type="InterPro" id="IPR000048">
    <property type="entry name" value="IQ_motif_EF-hand-BS"/>
</dbReference>
<comment type="similarity">
    <text evidence="2">Belongs to the IQD family.</text>
</comment>
<dbReference type="InterPro" id="IPR027417">
    <property type="entry name" value="P-loop_NTPase"/>
</dbReference>
<name>A0AA86SL83_9FABA</name>
<dbReference type="EMBL" id="OY731402">
    <property type="protein sequence ID" value="CAJ1955334.1"/>
    <property type="molecule type" value="Genomic_DNA"/>
</dbReference>
<evidence type="ECO:0000256" key="2">
    <source>
        <dbReference type="ARBA" id="ARBA00024341"/>
    </source>
</evidence>
<dbReference type="Gramene" id="rna-AYBTSS11_LOCUS16071">
    <property type="protein sequence ID" value="CAJ1955334.1"/>
    <property type="gene ID" value="gene-AYBTSS11_LOCUS16071"/>
</dbReference>
<feature type="domain" description="DUF4005" evidence="5">
    <location>
        <begin position="272"/>
        <end position="343"/>
    </location>
</feature>
<dbReference type="AlphaFoldDB" id="A0AA86SL83"/>
<dbReference type="GO" id="GO:0005516">
    <property type="term" value="F:calmodulin binding"/>
    <property type="evidence" value="ECO:0007669"/>
    <property type="project" value="UniProtKB-KW"/>
</dbReference>
<evidence type="ECO:0000256" key="3">
    <source>
        <dbReference type="ARBA" id="ARBA00024378"/>
    </source>
</evidence>
<comment type="function">
    <text evidence="4">May be involved in cooperative interactions with calmodulins or calmodulin-like proteins. Recruits calmodulin proteins to microtubules, thus being a potential scaffold in cellular signaling and trafficking. May associate with nucleic acids and regulate gene expression at the transcriptional or post-transcriptional level.</text>
</comment>
<dbReference type="SUPFAM" id="SSF52540">
    <property type="entry name" value="P-loop containing nucleoside triphosphate hydrolases"/>
    <property type="match status" value="1"/>
</dbReference>
<dbReference type="SMART" id="SM00015">
    <property type="entry name" value="IQ"/>
    <property type="match status" value="2"/>
</dbReference>
<evidence type="ECO:0000256" key="4">
    <source>
        <dbReference type="ARBA" id="ARBA00045534"/>
    </source>
</evidence>
<comment type="subunit">
    <text evidence="3">Binds to multiple calmodulin (CaM) in the presence of Ca(2+) and CaM-like proteins.</text>
</comment>
<dbReference type="Proteomes" id="UP001189624">
    <property type="component" value="Chromosome 5"/>
</dbReference>
<sequence>MGKATRWLKGLLGMKKERDCCGYSGSLALAKREKKQSEKDEESHITPSAINRTRHTSYVAKKGCVKATGVAVVKSRRCDRDTLLIGSREGWAAVLIQSFFRGYLARKALRALKGLVKIQALVRGYLVRKRVAATLHSVQAMIRAQAVALSVRARRSLDKENRFHPESPSRKYVQRFDETRNYQSHKRRVSIYSKAPLNRFDESSKVVEVDTHMPHSRCRSINTAMSECGEELHYQAMSSSLPYPVQGRISLHESQHPHEFEWFFNLDEGNKFSTAHNTPRLPKCMIPATPLKSVCGDSNFPNYMANTHSSMAKLRSHSAPKQRPELRKRLSINEMMAARNSVSGVGMQWPSNPKTQDYYFFDKLSWLERRANNAKVAGSKPAWARSTLIGLWAFNYQVTGPKLHSPAHFAAHPKSIQISFIKTVLIPMKISYNKGEYE</sequence>